<keyword evidence="8" id="KW-1185">Reference proteome</keyword>
<dbReference type="Gene3D" id="1.10.1740.10">
    <property type="match status" value="1"/>
</dbReference>
<dbReference type="InterPro" id="IPR007627">
    <property type="entry name" value="RNA_pol_sigma70_r2"/>
</dbReference>
<comment type="similarity">
    <text evidence="1">Belongs to the sigma-70 factor family. ECF subfamily.</text>
</comment>
<proteinExistence type="inferred from homology"/>
<feature type="domain" description="RNA polymerase sigma-70 region 2" evidence="6">
    <location>
        <begin position="2"/>
        <end position="41"/>
    </location>
</feature>
<dbReference type="PANTHER" id="PTHR43133:SF8">
    <property type="entry name" value="RNA POLYMERASE SIGMA FACTOR HI_1459-RELATED"/>
    <property type="match status" value="1"/>
</dbReference>
<dbReference type="Pfam" id="PF04542">
    <property type="entry name" value="Sigma70_r2"/>
    <property type="match status" value="1"/>
</dbReference>
<dbReference type="NCBIfam" id="TIGR02937">
    <property type="entry name" value="sigma70-ECF"/>
    <property type="match status" value="1"/>
</dbReference>
<dbReference type="Gene3D" id="1.10.10.10">
    <property type="entry name" value="Winged helix-like DNA-binding domain superfamily/Winged helix DNA-binding domain"/>
    <property type="match status" value="1"/>
</dbReference>
<dbReference type="InterPro" id="IPR036388">
    <property type="entry name" value="WH-like_DNA-bd_sf"/>
</dbReference>
<evidence type="ECO:0000256" key="3">
    <source>
        <dbReference type="ARBA" id="ARBA00023082"/>
    </source>
</evidence>
<dbReference type="Proteomes" id="UP001321748">
    <property type="component" value="Chromosome"/>
</dbReference>
<evidence type="ECO:0000256" key="1">
    <source>
        <dbReference type="ARBA" id="ARBA00010641"/>
    </source>
</evidence>
<dbReference type="SUPFAM" id="SSF88946">
    <property type="entry name" value="Sigma2 domain of RNA polymerase sigma factors"/>
    <property type="match status" value="1"/>
</dbReference>
<evidence type="ECO:0000313" key="7">
    <source>
        <dbReference type="EMBL" id="BDR54913.1"/>
    </source>
</evidence>
<evidence type="ECO:0000259" key="6">
    <source>
        <dbReference type="Pfam" id="PF04542"/>
    </source>
</evidence>
<protein>
    <recommendedName>
        <fullName evidence="6">RNA polymerase sigma-70 region 2 domain-containing protein</fullName>
    </recommendedName>
</protein>
<dbReference type="InterPro" id="IPR039425">
    <property type="entry name" value="RNA_pol_sigma-70-like"/>
</dbReference>
<dbReference type="InterPro" id="IPR014284">
    <property type="entry name" value="RNA_pol_sigma-70_dom"/>
</dbReference>
<reference evidence="7 8" key="1">
    <citation type="journal article" date="2023" name="Microbiol. Spectr.">
        <title>Symbiosis of Carpenter Bees with Uncharacterized Lactic Acid Bacteria Showing NAD Auxotrophy.</title>
        <authorList>
            <person name="Kawasaki S."/>
            <person name="Ozawa K."/>
            <person name="Mori T."/>
            <person name="Yamamoto A."/>
            <person name="Ito M."/>
            <person name="Ohkuma M."/>
            <person name="Sakamoto M."/>
            <person name="Matsutani M."/>
        </authorList>
    </citation>
    <scope>NUCLEOTIDE SEQUENCE [LARGE SCALE GENOMIC DNA]</scope>
    <source>
        <strain evidence="7 8">KimH</strain>
    </source>
</reference>
<evidence type="ECO:0000313" key="8">
    <source>
        <dbReference type="Proteomes" id="UP001321748"/>
    </source>
</evidence>
<evidence type="ECO:0000256" key="2">
    <source>
        <dbReference type="ARBA" id="ARBA00023015"/>
    </source>
</evidence>
<organism evidence="7 8">
    <name type="scientific">Bombiscardovia apis</name>
    <dbReference type="NCBI Taxonomy" id="2932182"/>
    <lineage>
        <taxon>Bacteria</taxon>
        <taxon>Bacillati</taxon>
        <taxon>Actinomycetota</taxon>
        <taxon>Actinomycetes</taxon>
        <taxon>Bifidobacteriales</taxon>
        <taxon>Bifidobacteriaceae</taxon>
        <taxon>Bombiscardovia</taxon>
    </lineage>
</organism>
<name>A0ABM8BDD2_9BIFI</name>
<dbReference type="InterPro" id="IPR013324">
    <property type="entry name" value="RNA_pol_sigma_r3/r4-like"/>
</dbReference>
<gene>
    <name evidence="7" type="ORF">KIMH_10240</name>
</gene>
<keyword evidence="2" id="KW-0805">Transcription regulation</keyword>
<keyword evidence="5" id="KW-0804">Transcription</keyword>
<dbReference type="SUPFAM" id="SSF88659">
    <property type="entry name" value="Sigma3 and sigma4 domains of RNA polymerase sigma factors"/>
    <property type="match status" value="1"/>
</dbReference>
<evidence type="ECO:0000256" key="5">
    <source>
        <dbReference type="ARBA" id="ARBA00023163"/>
    </source>
</evidence>
<dbReference type="InterPro" id="IPR013325">
    <property type="entry name" value="RNA_pol_sigma_r2"/>
</dbReference>
<sequence length="150" mass="17031">MAQESFIAALHSLASYDPRKAAFRTWLYRIATNKIIDYWRRTPVQAISLDAPRHLGESGDVQGWADSLELADLRQVDIAQGEVERDLLRRILQQVAAAAPEAQEVFRLHLYGGYNFAQISAMSGDSESTVKARYYRLLGQLRKDFSDERA</sequence>
<dbReference type="PANTHER" id="PTHR43133">
    <property type="entry name" value="RNA POLYMERASE ECF-TYPE SIGMA FACTO"/>
    <property type="match status" value="1"/>
</dbReference>
<dbReference type="EMBL" id="AP026800">
    <property type="protein sequence ID" value="BDR54913.1"/>
    <property type="molecule type" value="Genomic_DNA"/>
</dbReference>
<keyword evidence="3" id="KW-0731">Sigma factor</keyword>
<accession>A0ABM8BDD2</accession>
<evidence type="ECO:0000256" key="4">
    <source>
        <dbReference type="ARBA" id="ARBA00023125"/>
    </source>
</evidence>
<keyword evidence="4" id="KW-0238">DNA-binding</keyword>